<accession>A0A498JCR0</accession>
<organism evidence="1 2">
    <name type="scientific">Malus domestica</name>
    <name type="common">Apple</name>
    <name type="synonym">Pyrus malus</name>
    <dbReference type="NCBI Taxonomy" id="3750"/>
    <lineage>
        <taxon>Eukaryota</taxon>
        <taxon>Viridiplantae</taxon>
        <taxon>Streptophyta</taxon>
        <taxon>Embryophyta</taxon>
        <taxon>Tracheophyta</taxon>
        <taxon>Spermatophyta</taxon>
        <taxon>Magnoliopsida</taxon>
        <taxon>eudicotyledons</taxon>
        <taxon>Gunneridae</taxon>
        <taxon>Pentapetalae</taxon>
        <taxon>rosids</taxon>
        <taxon>fabids</taxon>
        <taxon>Rosales</taxon>
        <taxon>Rosaceae</taxon>
        <taxon>Amygdaloideae</taxon>
        <taxon>Maleae</taxon>
        <taxon>Malus</taxon>
    </lineage>
</organism>
<dbReference type="EMBL" id="RDQH01000334">
    <property type="protein sequence ID" value="RXH91161.1"/>
    <property type="molecule type" value="Genomic_DNA"/>
</dbReference>
<evidence type="ECO:0000313" key="2">
    <source>
        <dbReference type="Proteomes" id="UP000290289"/>
    </source>
</evidence>
<dbReference type="GO" id="GO:0005525">
    <property type="term" value="F:GTP binding"/>
    <property type="evidence" value="ECO:0007669"/>
    <property type="project" value="InterPro"/>
</dbReference>
<name>A0A498JCR0_MALDO</name>
<dbReference type="AlphaFoldDB" id="A0A498JCR0"/>
<gene>
    <name evidence="1" type="ORF">DVH24_020184</name>
</gene>
<comment type="caution">
    <text evidence="1">The sequence shown here is derived from an EMBL/GenBank/DDBJ whole genome shotgun (WGS) entry which is preliminary data.</text>
</comment>
<dbReference type="InterPro" id="IPR016496">
    <property type="entry name" value="GTPase_HflX"/>
</dbReference>
<keyword evidence="2" id="KW-1185">Reference proteome</keyword>
<protein>
    <submittedName>
        <fullName evidence="1">Uncharacterized protein</fullName>
    </submittedName>
</protein>
<dbReference type="STRING" id="3750.A0A498JCR0"/>
<sequence>MPICNADSFFQTRGHTLDPARLQKSRAQLTNWLLRLIFDDELSAGLHRLKWNTSYLGKQKGGPILSFKQEDRLRGRVRSKLKWISTKNGKEFLLTDTVGFIQKLPTTVVKCAQFIHEAATVQFNFSASYCSFSTVLQEKCFDECQSNVSQADYFAAFRATLEEISESSSLVYVVDIRFDKFSDPERMKLEAEKRDDVICISALSGEGITEFCSSGEIEALIPFEKGELLSTIQRNASNSNVPFFYYGN</sequence>
<dbReference type="Proteomes" id="UP000290289">
    <property type="component" value="Chromosome 8"/>
</dbReference>
<proteinExistence type="predicted"/>
<dbReference type="PANTHER" id="PTHR10229">
    <property type="entry name" value="GTP-BINDING PROTEIN HFLX"/>
    <property type="match status" value="1"/>
</dbReference>
<dbReference type="PANTHER" id="PTHR10229:SF0">
    <property type="entry name" value="GTP-BINDING PROTEIN 6-RELATED"/>
    <property type="match status" value="1"/>
</dbReference>
<dbReference type="GO" id="GO:0043022">
    <property type="term" value="F:ribosome binding"/>
    <property type="evidence" value="ECO:0007669"/>
    <property type="project" value="TreeGrafter"/>
</dbReference>
<evidence type="ECO:0000313" key="1">
    <source>
        <dbReference type="EMBL" id="RXH91161.1"/>
    </source>
</evidence>
<reference evidence="1 2" key="1">
    <citation type="submission" date="2018-10" db="EMBL/GenBank/DDBJ databases">
        <title>A high-quality apple genome assembly.</title>
        <authorList>
            <person name="Hu J."/>
        </authorList>
    </citation>
    <scope>NUCLEOTIDE SEQUENCE [LARGE SCALE GENOMIC DNA]</scope>
    <source>
        <strain evidence="2">cv. HFTH1</strain>
        <tissue evidence="1">Young leaf</tissue>
    </source>
</reference>
<dbReference type="GO" id="GO:0005737">
    <property type="term" value="C:cytoplasm"/>
    <property type="evidence" value="ECO:0007669"/>
    <property type="project" value="TreeGrafter"/>
</dbReference>